<dbReference type="InterPro" id="IPR019844">
    <property type="entry name" value="CSD_CS"/>
</dbReference>
<evidence type="ECO:0000256" key="1">
    <source>
        <dbReference type="RuleBase" id="RU000408"/>
    </source>
</evidence>
<dbReference type="Proteomes" id="UP000544122">
    <property type="component" value="Unassembled WGS sequence"/>
</dbReference>
<name>A0A7Y4GXE5_9BRAD</name>
<dbReference type="Gene3D" id="2.40.50.140">
    <property type="entry name" value="Nucleic acid-binding proteins"/>
    <property type="match status" value="1"/>
</dbReference>
<accession>A0A7Y4GXE5</accession>
<dbReference type="CDD" id="cd04458">
    <property type="entry name" value="CSP_CDS"/>
    <property type="match status" value="1"/>
</dbReference>
<sequence>MATGFVRLFHPAKRYGFIQQESGGEDVFVHASTVRMAGLKKLRKGQKVYFEIYDNQGRPAARNLRVQKDALGEQDRFQALEEPAQKDPPSGSSPAGSNRSGVSRKRISRADLEQVLAEAVRTSHSECKSFVGVIVEKIISNSPGEAGWAVKGVRYGNADRTKCSAALSNCLNELQHGYQLLD</sequence>
<organism evidence="4 5">
    <name type="scientific">Bradyrhizobium australiense</name>
    <dbReference type="NCBI Taxonomy" id="2721161"/>
    <lineage>
        <taxon>Bacteria</taxon>
        <taxon>Pseudomonadati</taxon>
        <taxon>Pseudomonadota</taxon>
        <taxon>Alphaproteobacteria</taxon>
        <taxon>Hyphomicrobiales</taxon>
        <taxon>Nitrobacteraceae</taxon>
        <taxon>Bradyrhizobium</taxon>
    </lineage>
</organism>
<feature type="region of interest" description="Disordered" evidence="2">
    <location>
        <begin position="80"/>
        <end position="105"/>
    </location>
</feature>
<comment type="caution">
    <text evidence="4">The sequence shown here is derived from an EMBL/GenBank/DDBJ whole genome shotgun (WGS) entry which is preliminary data.</text>
</comment>
<dbReference type="EMBL" id="JAAVLX010000011">
    <property type="protein sequence ID" value="NOJ43716.1"/>
    <property type="molecule type" value="Genomic_DNA"/>
</dbReference>
<dbReference type="InterPro" id="IPR002059">
    <property type="entry name" value="CSP_DNA-bd"/>
</dbReference>
<dbReference type="Pfam" id="PF00313">
    <property type="entry name" value="CSD"/>
    <property type="match status" value="1"/>
</dbReference>
<dbReference type="GO" id="GO:0003676">
    <property type="term" value="F:nucleic acid binding"/>
    <property type="evidence" value="ECO:0007669"/>
    <property type="project" value="InterPro"/>
</dbReference>
<protein>
    <submittedName>
        <fullName evidence="4">Cold-shock protein</fullName>
    </submittedName>
</protein>
<gene>
    <name evidence="4" type="ORF">HCN58_29850</name>
</gene>
<dbReference type="SMART" id="SM00357">
    <property type="entry name" value="CSP"/>
    <property type="match status" value="1"/>
</dbReference>
<evidence type="ECO:0000259" key="3">
    <source>
        <dbReference type="PROSITE" id="PS51857"/>
    </source>
</evidence>
<dbReference type="PROSITE" id="PS00352">
    <property type="entry name" value="CSD_1"/>
    <property type="match status" value="1"/>
</dbReference>
<feature type="domain" description="CSD" evidence="3">
    <location>
        <begin position="1"/>
        <end position="66"/>
    </location>
</feature>
<dbReference type="AlphaFoldDB" id="A0A7Y4GXE5"/>
<dbReference type="InterPro" id="IPR012340">
    <property type="entry name" value="NA-bd_OB-fold"/>
</dbReference>
<comment type="subcellular location">
    <subcellularLocation>
        <location evidence="1">Cytoplasm</location>
    </subcellularLocation>
</comment>
<feature type="compositionally biased region" description="Polar residues" evidence="2">
    <location>
        <begin position="90"/>
        <end position="101"/>
    </location>
</feature>
<dbReference type="InterPro" id="IPR050181">
    <property type="entry name" value="Cold_shock_domain"/>
</dbReference>
<dbReference type="SUPFAM" id="SSF50249">
    <property type="entry name" value="Nucleic acid-binding proteins"/>
    <property type="match status" value="1"/>
</dbReference>
<reference evidence="4 5" key="1">
    <citation type="submission" date="2020-03" db="EMBL/GenBank/DDBJ databases">
        <title>Bradyrhizobium diversity isolated from nodules of Indigofera sp.</title>
        <authorList>
            <person name="Klepa M."/>
            <person name="Helene L."/>
            <person name="Hungria M."/>
        </authorList>
    </citation>
    <scope>NUCLEOTIDE SEQUENCE [LARGE SCALE GENOMIC DNA]</scope>
    <source>
        <strain evidence="4 5">WSM 1791</strain>
    </source>
</reference>
<proteinExistence type="predicted"/>
<dbReference type="RefSeq" id="WP_171582915.1">
    <property type="nucleotide sequence ID" value="NZ_JAAVLX010000011.1"/>
</dbReference>
<evidence type="ECO:0000313" key="4">
    <source>
        <dbReference type="EMBL" id="NOJ43716.1"/>
    </source>
</evidence>
<dbReference type="InterPro" id="IPR011129">
    <property type="entry name" value="CSD"/>
</dbReference>
<dbReference type="PANTHER" id="PTHR11544">
    <property type="entry name" value="COLD SHOCK DOMAIN CONTAINING PROTEINS"/>
    <property type="match status" value="1"/>
</dbReference>
<evidence type="ECO:0000313" key="5">
    <source>
        <dbReference type="Proteomes" id="UP000544122"/>
    </source>
</evidence>
<dbReference type="PROSITE" id="PS51857">
    <property type="entry name" value="CSD_2"/>
    <property type="match status" value="1"/>
</dbReference>
<keyword evidence="5" id="KW-1185">Reference proteome</keyword>
<evidence type="ECO:0000256" key="2">
    <source>
        <dbReference type="SAM" id="MobiDB-lite"/>
    </source>
</evidence>
<dbReference type="GO" id="GO:0005829">
    <property type="term" value="C:cytosol"/>
    <property type="evidence" value="ECO:0007669"/>
    <property type="project" value="UniProtKB-ARBA"/>
</dbReference>
<dbReference type="PRINTS" id="PR00050">
    <property type="entry name" value="COLDSHOCK"/>
</dbReference>